<gene>
    <name evidence="1" type="ORF">MES5069_70083</name>
</gene>
<evidence type="ECO:0000313" key="1">
    <source>
        <dbReference type="EMBL" id="CAH2408465.1"/>
    </source>
</evidence>
<evidence type="ECO:0000313" key="2">
    <source>
        <dbReference type="Proteomes" id="UP001153050"/>
    </source>
</evidence>
<keyword evidence="2" id="KW-1185">Reference proteome</keyword>
<sequence>MEAETASAESTGEKDCMRMEISVVAMTSAEDAPQQRLWRADVSTSNGYFTSLAKRAVARPFSNCSPEAPLIAYLIAYLMAVT</sequence>
<reference evidence="1 2" key="1">
    <citation type="submission" date="2022-03" db="EMBL/GenBank/DDBJ databases">
        <authorList>
            <person name="Brunel B."/>
        </authorList>
    </citation>
    <scope>NUCLEOTIDE SEQUENCE [LARGE SCALE GENOMIC DNA]</scope>
    <source>
        <strain evidence="1">STM5069sample</strain>
    </source>
</reference>
<dbReference type="Proteomes" id="UP001153050">
    <property type="component" value="Unassembled WGS sequence"/>
</dbReference>
<protein>
    <submittedName>
        <fullName evidence="1">Uncharacterized protein</fullName>
    </submittedName>
</protein>
<dbReference type="EMBL" id="CAKXZT010000168">
    <property type="protein sequence ID" value="CAH2408465.1"/>
    <property type="molecule type" value="Genomic_DNA"/>
</dbReference>
<proteinExistence type="predicted"/>
<accession>A0ABM9EGI4</accession>
<comment type="caution">
    <text evidence="1">The sequence shown here is derived from an EMBL/GenBank/DDBJ whole genome shotgun (WGS) entry which is preliminary data.</text>
</comment>
<organism evidence="1 2">
    <name type="scientific">Mesorhizobium escarrei</name>
    <dbReference type="NCBI Taxonomy" id="666018"/>
    <lineage>
        <taxon>Bacteria</taxon>
        <taxon>Pseudomonadati</taxon>
        <taxon>Pseudomonadota</taxon>
        <taxon>Alphaproteobacteria</taxon>
        <taxon>Hyphomicrobiales</taxon>
        <taxon>Phyllobacteriaceae</taxon>
        <taxon>Mesorhizobium</taxon>
    </lineage>
</organism>
<name>A0ABM9EGI4_9HYPH</name>